<dbReference type="Pfam" id="PF00098">
    <property type="entry name" value="zf-CCHC"/>
    <property type="match status" value="1"/>
</dbReference>
<feature type="region of interest" description="Disordered" evidence="3">
    <location>
        <begin position="159"/>
        <end position="254"/>
    </location>
</feature>
<evidence type="ECO:0000256" key="3">
    <source>
        <dbReference type="SAM" id="MobiDB-lite"/>
    </source>
</evidence>
<dbReference type="GO" id="GO:0019068">
    <property type="term" value="P:virion assembly"/>
    <property type="evidence" value="ECO:0007669"/>
    <property type="project" value="InterPro"/>
</dbReference>
<protein>
    <recommendedName>
        <fullName evidence="5">CCHC-type domain-containing protein</fullName>
    </recommendedName>
</protein>
<dbReference type="PROSITE" id="PS50158">
    <property type="entry name" value="ZF_CCHC"/>
    <property type="match status" value="1"/>
</dbReference>
<dbReference type="InterPro" id="IPR050462">
    <property type="entry name" value="Retroviral_Gag-Pol_poly"/>
</dbReference>
<evidence type="ECO:0000313" key="7">
    <source>
        <dbReference type="Proteomes" id="UP000585614"/>
    </source>
</evidence>
<dbReference type="SMART" id="SM00343">
    <property type="entry name" value="ZnF_C2HC"/>
    <property type="match status" value="1"/>
</dbReference>
<sequence length="578" mass="65019">MGDVPDEKVAQRRPQWTPFGRALGKDLERGETGVIETAPVDVVWLTGRWVLKSPVRSCVFAGTVSFVLSFAFSWFLFVTIMGQVQVTPKTLLLNHFPEIRAKTRNHGVEVKKVLTVLGPSRQSAVPTAGPKPPEKPTQGPILQEGSDIYPSLIDLDLEETPPPYAPVAPLQPRREPSPVAPLPPEAAAPSELPHSTASPMAPPPPDSPAPAQGPARGLRPRRRREETPEEEPSSSTSTGAPILPVRALGGTGPDGERAYQYWPFSSSDLYNWKAQNPPFSEDPKGLTDLFESVMHTHSPTWDDCQQLLKTLFTTEERERILTEARKNVPGDNGRPTTLPNLIEERFPLNRPDWDFGNAEGRERLRVYRQTLMAGLRAAARHPTNLAKVKAIMQGENESPAVFLERLYDAYRQYTPLDPLAEENQSAVIMSFINQAAPDIRKKLYKQEGLGEMSIRDLMKVAERVFNTRETPEEREDRIRKENQELQERIRKEDREHQSRENRRQQREMAKILLAGVQSTVRVGPSPAGPARPWRPRPRLDRGQCANCKEYGHWKRECPKRQGQTGQDAWVLLAGMESD</sequence>
<dbReference type="Pfam" id="PF02093">
    <property type="entry name" value="Gag_p30"/>
    <property type="match status" value="1"/>
</dbReference>
<dbReference type="GO" id="GO:0003676">
    <property type="term" value="F:nucleic acid binding"/>
    <property type="evidence" value="ECO:0007669"/>
    <property type="project" value="InterPro"/>
</dbReference>
<feature type="coiled-coil region" evidence="2">
    <location>
        <begin position="475"/>
        <end position="502"/>
    </location>
</feature>
<dbReference type="GO" id="GO:0008270">
    <property type="term" value="F:zinc ion binding"/>
    <property type="evidence" value="ECO:0007669"/>
    <property type="project" value="UniProtKB-KW"/>
</dbReference>
<feature type="transmembrane region" description="Helical" evidence="4">
    <location>
        <begin position="58"/>
        <end position="81"/>
    </location>
</feature>
<keyword evidence="4" id="KW-0812">Transmembrane</keyword>
<dbReference type="InterPro" id="IPR036875">
    <property type="entry name" value="Znf_CCHC_sf"/>
</dbReference>
<dbReference type="SUPFAM" id="SSF57756">
    <property type="entry name" value="Retrovirus zinc finger-like domains"/>
    <property type="match status" value="1"/>
</dbReference>
<dbReference type="PANTHER" id="PTHR33166">
    <property type="entry name" value="GAG_P30 DOMAIN-CONTAINING PROTEIN"/>
    <property type="match status" value="1"/>
</dbReference>
<dbReference type="Gene3D" id="1.10.375.10">
    <property type="entry name" value="Human Immunodeficiency Virus Type 1 Capsid Protein"/>
    <property type="match status" value="1"/>
</dbReference>
<dbReference type="InterPro" id="IPR003036">
    <property type="entry name" value="Gag_P30"/>
</dbReference>
<name>A0A7J7YIF7_RHIFE</name>
<keyword evidence="1" id="KW-0863">Zinc-finger</keyword>
<reference evidence="6 7" key="1">
    <citation type="journal article" date="2020" name="Nature">
        <title>Six reference-quality genomes reveal evolution of bat adaptations.</title>
        <authorList>
            <person name="Jebb D."/>
            <person name="Huang Z."/>
            <person name="Pippel M."/>
            <person name="Hughes G.M."/>
            <person name="Lavrichenko K."/>
            <person name="Devanna P."/>
            <person name="Winkler S."/>
            <person name="Jermiin L.S."/>
            <person name="Skirmuntt E.C."/>
            <person name="Katzourakis A."/>
            <person name="Burkitt-Gray L."/>
            <person name="Ray D.A."/>
            <person name="Sullivan K.A.M."/>
            <person name="Roscito J.G."/>
            <person name="Kirilenko B.M."/>
            <person name="Davalos L.M."/>
            <person name="Corthals A.P."/>
            <person name="Power M.L."/>
            <person name="Jones G."/>
            <person name="Ransome R.D."/>
            <person name="Dechmann D.K.N."/>
            <person name="Locatelli A.G."/>
            <person name="Puechmaille S.J."/>
            <person name="Fedrigo O."/>
            <person name="Jarvis E.D."/>
            <person name="Hiller M."/>
            <person name="Vernes S.C."/>
            <person name="Myers E.W."/>
            <person name="Teeling E.C."/>
        </authorList>
    </citation>
    <scope>NUCLEOTIDE SEQUENCE [LARGE SCALE GENOMIC DNA]</scope>
    <source>
        <strain evidence="6">MRhiFer1</strain>
        <tissue evidence="6">Lung</tissue>
    </source>
</reference>
<keyword evidence="4" id="KW-0472">Membrane</keyword>
<organism evidence="6 7">
    <name type="scientific">Rhinolophus ferrumequinum</name>
    <name type="common">Greater horseshoe bat</name>
    <dbReference type="NCBI Taxonomy" id="59479"/>
    <lineage>
        <taxon>Eukaryota</taxon>
        <taxon>Metazoa</taxon>
        <taxon>Chordata</taxon>
        <taxon>Craniata</taxon>
        <taxon>Vertebrata</taxon>
        <taxon>Euteleostomi</taxon>
        <taxon>Mammalia</taxon>
        <taxon>Eutheria</taxon>
        <taxon>Laurasiatheria</taxon>
        <taxon>Chiroptera</taxon>
        <taxon>Yinpterochiroptera</taxon>
        <taxon>Rhinolophoidea</taxon>
        <taxon>Rhinolophidae</taxon>
        <taxon>Rhinolophinae</taxon>
        <taxon>Rhinolophus</taxon>
    </lineage>
</organism>
<keyword evidence="4" id="KW-1133">Transmembrane helix</keyword>
<feature type="compositionally biased region" description="Low complexity" evidence="3">
    <location>
        <begin position="187"/>
        <end position="199"/>
    </location>
</feature>
<evidence type="ECO:0000313" key="6">
    <source>
        <dbReference type="EMBL" id="KAF6361751.1"/>
    </source>
</evidence>
<gene>
    <name evidence="6" type="ORF">mRhiFer1_009976</name>
</gene>
<evidence type="ECO:0000256" key="1">
    <source>
        <dbReference type="PROSITE-ProRule" id="PRU00047"/>
    </source>
</evidence>
<dbReference type="EMBL" id="JACAGC010000006">
    <property type="protein sequence ID" value="KAF6361751.1"/>
    <property type="molecule type" value="Genomic_DNA"/>
</dbReference>
<dbReference type="SUPFAM" id="SSF47943">
    <property type="entry name" value="Retrovirus capsid protein, N-terminal core domain"/>
    <property type="match status" value="1"/>
</dbReference>
<keyword evidence="1" id="KW-0862">Zinc</keyword>
<feature type="region of interest" description="Disordered" evidence="3">
    <location>
        <begin position="121"/>
        <end position="145"/>
    </location>
</feature>
<evidence type="ECO:0000256" key="4">
    <source>
        <dbReference type="SAM" id="Phobius"/>
    </source>
</evidence>
<accession>A0A7J7YIF7</accession>
<dbReference type="Gene3D" id="4.10.60.10">
    <property type="entry name" value="Zinc finger, CCHC-type"/>
    <property type="match status" value="1"/>
</dbReference>
<dbReference type="AlphaFoldDB" id="A0A7J7YIF7"/>
<keyword evidence="2" id="KW-0175">Coiled coil</keyword>
<dbReference type="InterPro" id="IPR001878">
    <property type="entry name" value="Znf_CCHC"/>
</dbReference>
<comment type="caution">
    <text evidence="6">The sequence shown here is derived from an EMBL/GenBank/DDBJ whole genome shotgun (WGS) entry which is preliminary data.</text>
</comment>
<dbReference type="InterPro" id="IPR008919">
    <property type="entry name" value="Retrov_capsid_N"/>
</dbReference>
<evidence type="ECO:0000256" key="2">
    <source>
        <dbReference type="SAM" id="Coils"/>
    </source>
</evidence>
<feature type="domain" description="CCHC-type" evidence="5">
    <location>
        <begin position="544"/>
        <end position="559"/>
    </location>
</feature>
<proteinExistence type="predicted"/>
<evidence type="ECO:0000259" key="5">
    <source>
        <dbReference type="PROSITE" id="PS50158"/>
    </source>
</evidence>
<keyword evidence="1" id="KW-0479">Metal-binding</keyword>
<dbReference type="Proteomes" id="UP000585614">
    <property type="component" value="Unassembled WGS sequence"/>
</dbReference>